<evidence type="ECO:0000259" key="2">
    <source>
        <dbReference type="SMART" id="SM00974"/>
    </source>
</evidence>
<sequence length="452" mass="51368">MFGSRKIAQLEQQIAAGNQAYAAAQQEIAALRQVLAQAGGGDVLRMRDAVAQEQARYDSIHAEQEDRRINGEQRLQALDAALSQRDAQVRAADREIRSRTQRLADLDVHLADAQVLTDAGLSSYPHPAESSVRLKERLDDTRAKIKKMVRDKTAVQASTTFTFNNSAAQGRKFVADMSKMMLRAYNAEAENCVLTVKAGNGEAARKRLERARDQAQRLGTMIDLSIDYRYHHLRLEELRLALEHQNAKKAEKEAEREERARLREERKAQKELQAERDRLAKQRDHYRNVLAQLEAQGRTEEAVEMRTRMEEVDAEIETVDFRTANIRAGYVYVISNIGSFGERMVKIGMTRRLEPMDRVKELGDASVPFNFDVHALFFSEDAVGVETSLHHHFADKRVNRINNRREFFYVTPAEVRDALTRIAGNLLEFTEEPAAEQYRESRQIAAGTSEAA</sequence>
<feature type="domain" description="Bacteriophage T5 Orf172 DNA-binding" evidence="2">
    <location>
        <begin position="339"/>
        <end position="422"/>
    </location>
</feature>
<dbReference type="InterPro" id="IPR025280">
    <property type="entry name" value="SNIPE"/>
</dbReference>
<gene>
    <name evidence="3" type="ORF">OHJ16_11245</name>
</gene>
<dbReference type="EMBL" id="JAPTMY010000026">
    <property type="protein sequence ID" value="MCZ0858617.1"/>
    <property type="molecule type" value="Genomic_DNA"/>
</dbReference>
<evidence type="ECO:0000313" key="4">
    <source>
        <dbReference type="Proteomes" id="UP001072034"/>
    </source>
</evidence>
<dbReference type="Pfam" id="PF13455">
    <property type="entry name" value="MUG113"/>
    <property type="match status" value="1"/>
</dbReference>
<reference evidence="3" key="1">
    <citation type="submission" date="2022-10" db="EMBL/GenBank/DDBJ databases">
        <title>Genome sequence of Actinomyces israelii ATCC 10048.</title>
        <authorList>
            <person name="Watt R.M."/>
            <person name="Tong W.M."/>
        </authorList>
    </citation>
    <scope>NUCLEOTIDE SEQUENCE</scope>
    <source>
        <strain evidence="3">ATCC 10048</strain>
    </source>
</reference>
<organism evidence="3 4">
    <name type="scientific">Actinomyces israelii</name>
    <dbReference type="NCBI Taxonomy" id="1659"/>
    <lineage>
        <taxon>Bacteria</taxon>
        <taxon>Bacillati</taxon>
        <taxon>Actinomycetota</taxon>
        <taxon>Actinomycetes</taxon>
        <taxon>Actinomycetales</taxon>
        <taxon>Actinomycetaceae</taxon>
        <taxon>Actinomyces</taxon>
    </lineage>
</organism>
<feature type="region of interest" description="Disordered" evidence="1">
    <location>
        <begin position="246"/>
        <end position="278"/>
    </location>
</feature>
<dbReference type="RefSeq" id="WP_268917981.1">
    <property type="nucleotide sequence ID" value="NZ_JAPTMY010000026.1"/>
</dbReference>
<comment type="caution">
    <text evidence="3">The sequence shown here is derived from an EMBL/GenBank/DDBJ whole genome shotgun (WGS) entry which is preliminary data.</text>
</comment>
<name>A0ABT4IA44_9ACTO</name>
<proteinExistence type="predicted"/>
<dbReference type="Proteomes" id="UP001072034">
    <property type="component" value="Unassembled WGS sequence"/>
</dbReference>
<dbReference type="InterPro" id="IPR018306">
    <property type="entry name" value="Phage_T5_Orf172_DNA-bd"/>
</dbReference>
<dbReference type="Pfam" id="PF13250">
    <property type="entry name" value="SNIPE"/>
    <property type="match status" value="1"/>
</dbReference>
<evidence type="ECO:0000313" key="3">
    <source>
        <dbReference type="EMBL" id="MCZ0858617.1"/>
    </source>
</evidence>
<keyword evidence="4" id="KW-1185">Reference proteome</keyword>
<accession>A0ABT4IA44</accession>
<dbReference type="SMART" id="SM00974">
    <property type="entry name" value="T5orf172"/>
    <property type="match status" value="1"/>
</dbReference>
<evidence type="ECO:0000256" key="1">
    <source>
        <dbReference type="SAM" id="MobiDB-lite"/>
    </source>
</evidence>
<protein>
    <submittedName>
        <fullName evidence="3">DUF4041 domain-containing protein</fullName>
    </submittedName>
</protein>